<organism evidence="1 2">
    <name type="scientific">Cyphomyrmex costatus</name>
    <dbReference type="NCBI Taxonomy" id="456900"/>
    <lineage>
        <taxon>Eukaryota</taxon>
        <taxon>Metazoa</taxon>
        <taxon>Ecdysozoa</taxon>
        <taxon>Arthropoda</taxon>
        <taxon>Hexapoda</taxon>
        <taxon>Insecta</taxon>
        <taxon>Pterygota</taxon>
        <taxon>Neoptera</taxon>
        <taxon>Endopterygota</taxon>
        <taxon>Hymenoptera</taxon>
        <taxon>Apocrita</taxon>
        <taxon>Aculeata</taxon>
        <taxon>Formicoidea</taxon>
        <taxon>Formicidae</taxon>
        <taxon>Myrmicinae</taxon>
        <taxon>Cyphomyrmex</taxon>
    </lineage>
</organism>
<accession>A0A195CLL1</accession>
<keyword evidence="2" id="KW-1185">Reference proteome</keyword>
<evidence type="ECO:0000313" key="2">
    <source>
        <dbReference type="Proteomes" id="UP000078542"/>
    </source>
</evidence>
<reference evidence="1 2" key="1">
    <citation type="submission" date="2016-03" db="EMBL/GenBank/DDBJ databases">
        <title>Cyphomyrmex costatus WGS genome.</title>
        <authorList>
            <person name="Nygaard S."/>
            <person name="Hu H."/>
            <person name="Boomsma J."/>
            <person name="Zhang G."/>
        </authorList>
    </citation>
    <scope>NUCLEOTIDE SEQUENCE [LARGE SCALE GENOMIC DNA]</scope>
    <source>
        <strain evidence="1">MS0001</strain>
        <tissue evidence="1">Whole body</tissue>
    </source>
</reference>
<name>A0A195CLL1_9HYME</name>
<proteinExistence type="predicted"/>
<dbReference type="Proteomes" id="UP000078542">
    <property type="component" value="Unassembled WGS sequence"/>
</dbReference>
<protein>
    <submittedName>
        <fullName evidence="1">Uncharacterized protein</fullName>
    </submittedName>
</protein>
<dbReference type="EMBL" id="KQ977595">
    <property type="protein sequence ID" value="KYN01593.1"/>
    <property type="molecule type" value="Genomic_DNA"/>
</dbReference>
<dbReference type="AlphaFoldDB" id="A0A195CLL1"/>
<sequence>MPQYDDSFLDSPRFRRRTRSYTVQKQFLPKSKSFHITTTPLLLAVTNHARTLSGSLSTYNLKANFIGQCHTQTTAPSFSVGACPVLTCQPAGNIQRGVGCHGTLGRLLIPVIYRINLLVHIYKRYIASLSYRRTRV</sequence>
<gene>
    <name evidence="1" type="ORF">ALC62_07565</name>
</gene>
<evidence type="ECO:0000313" key="1">
    <source>
        <dbReference type="EMBL" id="KYN01593.1"/>
    </source>
</evidence>